<comment type="caution">
    <text evidence="7">The sequence shown here is derived from an EMBL/GenBank/DDBJ whole genome shotgun (WGS) entry which is preliminary data.</text>
</comment>
<dbReference type="Pfam" id="PF07495">
    <property type="entry name" value="Y_Y_Y"/>
    <property type="match status" value="1"/>
</dbReference>
<dbReference type="InterPro" id="IPR003661">
    <property type="entry name" value="HisK_dim/P_dom"/>
</dbReference>
<evidence type="ECO:0000256" key="1">
    <source>
        <dbReference type="ARBA" id="ARBA00000085"/>
    </source>
</evidence>
<dbReference type="PROSITE" id="PS50109">
    <property type="entry name" value="HIS_KIN"/>
    <property type="match status" value="1"/>
</dbReference>
<evidence type="ECO:0000313" key="8">
    <source>
        <dbReference type="Proteomes" id="UP001356308"/>
    </source>
</evidence>
<organism evidence="7 8">
    <name type="scientific">Maribacter cobaltidurans</name>
    <dbReference type="NCBI Taxonomy" id="1178778"/>
    <lineage>
        <taxon>Bacteria</taxon>
        <taxon>Pseudomonadati</taxon>
        <taxon>Bacteroidota</taxon>
        <taxon>Flavobacteriia</taxon>
        <taxon>Flavobacteriales</taxon>
        <taxon>Flavobacteriaceae</taxon>
        <taxon>Maribacter</taxon>
    </lineage>
</organism>
<dbReference type="InterPro" id="IPR004358">
    <property type="entry name" value="Sig_transdc_His_kin-like_C"/>
</dbReference>
<dbReference type="Gene3D" id="3.30.565.10">
    <property type="entry name" value="Histidine kinase-like ATPase, C-terminal domain"/>
    <property type="match status" value="1"/>
</dbReference>
<name>A0ABU7IYP3_9FLAO</name>
<dbReference type="SMART" id="SM00387">
    <property type="entry name" value="HATPase_c"/>
    <property type="match status" value="1"/>
</dbReference>
<dbReference type="EMBL" id="JAZDDG010000010">
    <property type="protein sequence ID" value="MEE1978102.1"/>
    <property type="molecule type" value="Genomic_DNA"/>
</dbReference>
<evidence type="ECO:0000256" key="4">
    <source>
        <dbReference type="SAM" id="Coils"/>
    </source>
</evidence>
<evidence type="ECO:0000259" key="6">
    <source>
        <dbReference type="PROSITE" id="PS50109"/>
    </source>
</evidence>
<evidence type="ECO:0000313" key="7">
    <source>
        <dbReference type="EMBL" id="MEE1978102.1"/>
    </source>
</evidence>
<dbReference type="CDD" id="cd00075">
    <property type="entry name" value="HATPase"/>
    <property type="match status" value="1"/>
</dbReference>
<dbReference type="InterPro" id="IPR013783">
    <property type="entry name" value="Ig-like_fold"/>
</dbReference>
<dbReference type="SUPFAM" id="SSF55874">
    <property type="entry name" value="ATPase domain of HSP90 chaperone/DNA topoisomerase II/histidine kinase"/>
    <property type="match status" value="1"/>
</dbReference>
<feature type="coiled-coil region" evidence="4">
    <location>
        <begin position="804"/>
        <end position="856"/>
    </location>
</feature>
<dbReference type="SMART" id="SM00388">
    <property type="entry name" value="HisKA"/>
    <property type="match status" value="1"/>
</dbReference>
<keyword evidence="4" id="KW-0175">Coiled coil</keyword>
<dbReference type="InterPro" id="IPR036322">
    <property type="entry name" value="WD40_repeat_dom_sf"/>
</dbReference>
<feature type="transmembrane region" description="Helical" evidence="5">
    <location>
        <begin position="789"/>
        <end position="809"/>
    </location>
</feature>
<dbReference type="InterPro" id="IPR036097">
    <property type="entry name" value="HisK_dim/P_sf"/>
</dbReference>
<evidence type="ECO:0000256" key="5">
    <source>
        <dbReference type="SAM" id="Phobius"/>
    </source>
</evidence>
<feature type="domain" description="Histidine kinase" evidence="6">
    <location>
        <begin position="859"/>
        <end position="1073"/>
    </location>
</feature>
<sequence>MSKYIFNTVILFTLILSICKVQSQKKEPLTFHKIKNGISQSTATVLLEDSFGFIWIGTRNGLNRYDGKDFEIFDKSLDNFEGLTDEYIVSLYEDDENLLIGTNHGLSLYDRGLNIVRPYKFKNGGNEMDSKRFESITRINGILWLGTETDGLYSYNTETGELKHFLITRELLNFKNPKADKIINVMPLDDKRILVISSYYFFIISKDMKILTKTPETDEITTAIQLDNNNFSLGTSNGLLIELNVSAASDLLTKKKNISPGFSIRSLAENGNDELWIGTENNGLFIYSKALNSIRHIEHSVTRPNSLSGNSIWSLLSTRNGVMWVAPYKSGLNFYDPELIKFKHINTDPFNPQSLSNNLVNCFTEDTKGNLWIGTDGGGLNYWDRTLDTFEHYSLKDKNFGSNVVLSILQNKKDELWAGTWANGITIFNTESKKFKELNTQNSFLISNNISGLLKDKKDRIWIINFFGGVQIYNPQTKSHETINLVSEIDGTEINSMYHIFEDNKGHIWIGTLNSGLFKLTESDSGWKIVQYNNVNTKRSLSNNFVNTIVQDSSSIIWVGTQARLNKYLPESDSFQAITKSDGLRNDAIKGIIADKNNHLWLSTEFGITRYNTISGKTIDYGVGDGVQSNEFNANSFLTTSSGEYVFGGIRGFNIFTASKVEKRKDKPPLFISELKVFNKHVLPNDDSGILKKAVSQVDSLMFNYKQSVININFKALTFRHPERVHYAYFLDGFETKWNYVGNNPSATYTNLDPGEYTLRMKSTNSDGVWVDNELDIHIEILPPFWGTWWFRTLVAALVLLSFYSAYNIKLRNIKKNQRRLESKIAERTKELQHQKDKLVEAANELESKNEEIQRFTFAVSHDLKSPLSNIQGIASLIPMEIEMKDFPNIEEYLGFIDVSCNNMNELISDITEIARLGKIENKNEVLNTNKLLKLERNLISAKLRTGNIQLNIADNLPDIYGDRKRIIQVFGNLLDNAIKYMGEQPNPIITISVEENGDTNSFLVRDNGSGMDKHSLKKVFSAFERFHSDVKGTGLGLYMIKQIAVSHGGTIIAESEGKGKGTTFKLILPTAKIAAQKANK</sequence>
<dbReference type="EC" id="2.7.13.3" evidence="2"/>
<keyword evidence="5" id="KW-0812">Transmembrane</keyword>
<dbReference type="PRINTS" id="PR00344">
    <property type="entry name" value="BCTRLSENSOR"/>
</dbReference>
<dbReference type="RefSeq" id="WP_272652780.1">
    <property type="nucleotide sequence ID" value="NZ_JAZDDG010000010.1"/>
</dbReference>
<keyword evidence="8" id="KW-1185">Reference proteome</keyword>
<dbReference type="Gene3D" id="2.60.40.10">
    <property type="entry name" value="Immunoglobulins"/>
    <property type="match status" value="1"/>
</dbReference>
<evidence type="ECO:0000256" key="2">
    <source>
        <dbReference type="ARBA" id="ARBA00012438"/>
    </source>
</evidence>
<keyword evidence="3" id="KW-0597">Phosphoprotein</keyword>
<dbReference type="Pfam" id="PF07494">
    <property type="entry name" value="Reg_prop"/>
    <property type="match status" value="3"/>
</dbReference>
<protein>
    <recommendedName>
        <fullName evidence="2">histidine kinase</fullName>
        <ecNumber evidence="2">2.7.13.3</ecNumber>
    </recommendedName>
</protein>
<dbReference type="InterPro" id="IPR015943">
    <property type="entry name" value="WD40/YVTN_repeat-like_dom_sf"/>
</dbReference>
<dbReference type="PANTHER" id="PTHR43547:SF2">
    <property type="entry name" value="HYBRID SIGNAL TRANSDUCTION HISTIDINE KINASE C"/>
    <property type="match status" value="1"/>
</dbReference>
<keyword evidence="5" id="KW-1133">Transmembrane helix</keyword>
<evidence type="ECO:0000256" key="3">
    <source>
        <dbReference type="ARBA" id="ARBA00022553"/>
    </source>
</evidence>
<dbReference type="CDD" id="cd00082">
    <property type="entry name" value="HisKA"/>
    <property type="match status" value="1"/>
</dbReference>
<dbReference type="InterPro" id="IPR011110">
    <property type="entry name" value="Reg_prop"/>
</dbReference>
<dbReference type="SUPFAM" id="SSF47384">
    <property type="entry name" value="Homodimeric domain of signal transducing histidine kinase"/>
    <property type="match status" value="1"/>
</dbReference>
<dbReference type="InterPro" id="IPR003594">
    <property type="entry name" value="HATPase_dom"/>
</dbReference>
<accession>A0ABU7IYP3</accession>
<gene>
    <name evidence="7" type="ORF">V1I91_18640</name>
</gene>
<dbReference type="PANTHER" id="PTHR43547">
    <property type="entry name" value="TWO-COMPONENT HISTIDINE KINASE"/>
    <property type="match status" value="1"/>
</dbReference>
<reference evidence="7 8" key="1">
    <citation type="submission" date="2024-01" db="EMBL/GenBank/DDBJ databases">
        <title>Maribacter spp. originated from different algae showed divergent polysaccharides utilization ability.</title>
        <authorList>
            <person name="Wang H."/>
            <person name="Wu Y."/>
        </authorList>
    </citation>
    <scope>NUCLEOTIDE SEQUENCE [LARGE SCALE GENOMIC DNA]</scope>
    <source>
        <strain evidence="7 8">PR1</strain>
    </source>
</reference>
<proteinExistence type="predicted"/>
<dbReference type="SUPFAM" id="SSF63829">
    <property type="entry name" value="Calcium-dependent phosphotriesterase"/>
    <property type="match status" value="2"/>
</dbReference>
<comment type="catalytic activity">
    <reaction evidence="1">
        <text>ATP + protein L-histidine = ADP + protein N-phospho-L-histidine.</text>
        <dbReference type="EC" id="2.7.13.3"/>
    </reaction>
</comment>
<keyword evidence="5" id="KW-0472">Membrane</keyword>
<dbReference type="Pfam" id="PF00512">
    <property type="entry name" value="HisKA"/>
    <property type="match status" value="1"/>
</dbReference>
<dbReference type="Gene3D" id="2.130.10.10">
    <property type="entry name" value="YVTN repeat-like/Quinoprotein amine dehydrogenase"/>
    <property type="match status" value="2"/>
</dbReference>
<dbReference type="InterPro" id="IPR011123">
    <property type="entry name" value="Y_Y_Y"/>
</dbReference>
<dbReference type="InterPro" id="IPR036890">
    <property type="entry name" value="HATPase_C_sf"/>
</dbReference>
<dbReference type="SUPFAM" id="SSF50978">
    <property type="entry name" value="WD40 repeat-like"/>
    <property type="match status" value="1"/>
</dbReference>
<dbReference type="Proteomes" id="UP001356308">
    <property type="component" value="Unassembled WGS sequence"/>
</dbReference>
<dbReference type="Pfam" id="PF02518">
    <property type="entry name" value="HATPase_c"/>
    <property type="match status" value="1"/>
</dbReference>
<dbReference type="Gene3D" id="1.10.287.130">
    <property type="match status" value="1"/>
</dbReference>
<dbReference type="InterPro" id="IPR005467">
    <property type="entry name" value="His_kinase_dom"/>
</dbReference>